<dbReference type="STRING" id="285458.BGM19_16390"/>
<evidence type="ECO:0000313" key="4">
    <source>
        <dbReference type="EMBL" id="OEJ26525.1"/>
    </source>
</evidence>
<protein>
    <recommendedName>
        <fullName evidence="3">GmrSD restriction endonucleases C-terminal domain-containing protein</fullName>
    </recommendedName>
</protein>
<evidence type="ECO:0000259" key="3">
    <source>
        <dbReference type="Pfam" id="PF07510"/>
    </source>
</evidence>
<dbReference type="PANTHER" id="PTHR24094">
    <property type="entry name" value="SECRETED PROTEIN"/>
    <property type="match status" value="1"/>
</dbReference>
<keyword evidence="5" id="KW-1185">Reference proteome</keyword>
<feature type="region of interest" description="Disordered" evidence="1">
    <location>
        <begin position="236"/>
        <end position="255"/>
    </location>
</feature>
<gene>
    <name evidence="4" type="ORF">AS594_20565</name>
</gene>
<feature type="domain" description="GmrSD restriction endonucleases C-terminal" evidence="3">
    <location>
        <begin position="92"/>
        <end position="230"/>
    </location>
</feature>
<name>A0A1E5PAK8_9ACTN</name>
<dbReference type="Proteomes" id="UP000095759">
    <property type="component" value="Unassembled WGS sequence"/>
</dbReference>
<keyword evidence="2" id="KW-0732">Signal</keyword>
<feature type="signal peptide" evidence="2">
    <location>
        <begin position="1"/>
        <end position="31"/>
    </location>
</feature>
<evidence type="ECO:0000256" key="1">
    <source>
        <dbReference type="SAM" id="MobiDB-lite"/>
    </source>
</evidence>
<dbReference type="RefSeq" id="WP_069932387.1">
    <property type="nucleotide sequence ID" value="NZ_MEHJ01000001.1"/>
</dbReference>
<sequence>MQTHLPGRTALIRIRTLRTALPAAALSAALAVTGCTPEETGGSGGGQASGPAGSALAATEGLTVKGRAPRTGYEREAFGSAWADTDENGCGTRDDILKRDLADVRLRSGGSGTGCRVTAGTLTEDPYTGRRVEFVRGRSKVDIDHVVALSDAWQKGAQKWRVRKRVAFANDPLNLLAVDSSANRRKSDGDTATWLPGNKAYRCVYVARQVAVKKKYELWVTGAERDAMKRVLSRCPDERLPKGGGPTEAPARFGR</sequence>
<dbReference type="PANTHER" id="PTHR24094:SF15">
    <property type="entry name" value="AMP-DEPENDENT SYNTHETASE_LIGASE DOMAIN-CONTAINING PROTEIN-RELATED"/>
    <property type="match status" value="1"/>
</dbReference>
<accession>A0A1E5PAK8</accession>
<dbReference type="EMBL" id="MEHJ01000001">
    <property type="protein sequence ID" value="OEJ26525.1"/>
    <property type="molecule type" value="Genomic_DNA"/>
</dbReference>
<dbReference type="Pfam" id="PF07510">
    <property type="entry name" value="GmrSD_C"/>
    <property type="match status" value="1"/>
</dbReference>
<feature type="chain" id="PRO_5038859495" description="GmrSD restriction endonucleases C-terminal domain-containing protein" evidence="2">
    <location>
        <begin position="32"/>
        <end position="255"/>
    </location>
</feature>
<dbReference type="InterPro" id="IPR011089">
    <property type="entry name" value="GmrSD_C"/>
</dbReference>
<evidence type="ECO:0000313" key="5">
    <source>
        <dbReference type="Proteomes" id="UP000095759"/>
    </source>
</evidence>
<comment type="caution">
    <text evidence="4">The sequence shown here is derived from an EMBL/GenBank/DDBJ whole genome shotgun (WGS) entry which is preliminary data.</text>
</comment>
<evidence type="ECO:0000256" key="2">
    <source>
        <dbReference type="SAM" id="SignalP"/>
    </source>
</evidence>
<dbReference type="AlphaFoldDB" id="A0A1E5PAK8"/>
<proteinExistence type="predicted"/>
<dbReference type="OrthoDB" id="5196645at2"/>
<reference evidence="4 5" key="1">
    <citation type="submission" date="2016-08" db="EMBL/GenBank/DDBJ databases">
        <title>Complete genome sequence of Streptomyces agglomeratus strain 6-3-2, a novel anti-MRSA actinomycete isolated from Wuli of Tebit, China.</title>
        <authorList>
            <person name="Chen X."/>
        </authorList>
    </citation>
    <scope>NUCLEOTIDE SEQUENCE [LARGE SCALE GENOMIC DNA]</scope>
    <source>
        <strain evidence="4 5">6-3-2</strain>
    </source>
</reference>
<organism evidence="4 5">
    <name type="scientific">Streptomyces agglomeratus</name>
    <dbReference type="NCBI Taxonomy" id="285458"/>
    <lineage>
        <taxon>Bacteria</taxon>
        <taxon>Bacillati</taxon>
        <taxon>Actinomycetota</taxon>
        <taxon>Actinomycetes</taxon>
        <taxon>Kitasatosporales</taxon>
        <taxon>Streptomycetaceae</taxon>
        <taxon>Streptomyces</taxon>
    </lineage>
</organism>